<keyword evidence="7" id="KW-0446">Lipid-binding</keyword>
<dbReference type="EMBL" id="JAFHDT010000010">
    <property type="protein sequence ID" value="KAI7804585.1"/>
    <property type="molecule type" value="Genomic_DNA"/>
</dbReference>
<comment type="caution">
    <text evidence="10">The sequence shown here is derived from an EMBL/GenBank/DDBJ whole genome shotgun (WGS) entry which is preliminary data.</text>
</comment>
<evidence type="ECO:0000256" key="3">
    <source>
        <dbReference type="ARBA" id="ARBA00022473"/>
    </source>
</evidence>
<evidence type="ECO:0000256" key="1">
    <source>
        <dbReference type="ARBA" id="ARBA00004496"/>
    </source>
</evidence>
<evidence type="ECO:0000256" key="7">
    <source>
        <dbReference type="ARBA" id="ARBA00023121"/>
    </source>
</evidence>
<keyword evidence="11" id="KW-1185">Reference proteome</keyword>
<dbReference type="SMART" id="SM00392">
    <property type="entry name" value="PROF"/>
    <property type="match status" value="1"/>
</dbReference>
<evidence type="ECO:0000313" key="11">
    <source>
        <dbReference type="Proteomes" id="UP001059041"/>
    </source>
</evidence>
<evidence type="ECO:0000256" key="5">
    <source>
        <dbReference type="ARBA" id="ARBA00022782"/>
    </source>
</evidence>
<comment type="similarity">
    <text evidence="2 9">Belongs to the profilin family.</text>
</comment>
<gene>
    <name evidence="10" type="ORF">IRJ41_015118</name>
</gene>
<evidence type="ECO:0000256" key="6">
    <source>
        <dbReference type="ARBA" id="ARBA00022871"/>
    </source>
</evidence>
<dbReference type="GO" id="GO:0030154">
    <property type="term" value="P:cell differentiation"/>
    <property type="evidence" value="ECO:0007669"/>
    <property type="project" value="UniProtKB-KW"/>
</dbReference>
<evidence type="ECO:0000256" key="4">
    <source>
        <dbReference type="ARBA" id="ARBA00022490"/>
    </source>
</evidence>
<keyword evidence="9" id="KW-0009">Actin-binding</keyword>
<proteinExistence type="inferred from homology"/>
<keyword evidence="3" id="KW-0217">Developmental protein</keyword>
<comment type="subcellular location">
    <subcellularLocation>
        <location evidence="1">Cytoplasm</location>
    </subcellularLocation>
</comment>
<organism evidence="10 11">
    <name type="scientific">Triplophysa rosa</name>
    <name type="common">Cave loach</name>
    <dbReference type="NCBI Taxonomy" id="992332"/>
    <lineage>
        <taxon>Eukaryota</taxon>
        <taxon>Metazoa</taxon>
        <taxon>Chordata</taxon>
        <taxon>Craniata</taxon>
        <taxon>Vertebrata</taxon>
        <taxon>Euteleostomi</taxon>
        <taxon>Actinopterygii</taxon>
        <taxon>Neopterygii</taxon>
        <taxon>Teleostei</taxon>
        <taxon>Ostariophysi</taxon>
        <taxon>Cypriniformes</taxon>
        <taxon>Nemacheilidae</taxon>
        <taxon>Triplophysa</taxon>
    </lineage>
</organism>
<accession>A0A9W7WM33</accession>
<dbReference type="InterPro" id="IPR048278">
    <property type="entry name" value="PFN"/>
</dbReference>
<dbReference type="PANTHER" id="PTHR11604:SF2">
    <property type="entry name" value="PROFILIN-4"/>
    <property type="match status" value="1"/>
</dbReference>
<dbReference type="InterPro" id="IPR005455">
    <property type="entry name" value="PFN_euk"/>
</dbReference>
<comment type="function">
    <text evidence="8">Involved in male fertility. Required for manchette development and acrosome biogenesis during spermiogenesis. Binds in vitro to phospholipids, including phosphatidylinositol 3-phosphate (PtdIns(3)P), phosphatidylinositol 4,5-bisphosphate (PtdIns(4,5)P2), phosphatidylinositol 4-phosphate (PtdIns(4)P) and phosphatidic acid (PA). Contrary to other profilin family members, does not bind to actin in vitro.</text>
</comment>
<sequence>MNPFPHLLEKCLFDTKRVECAAMIVAKSGEVTAASENFSICPEQAEVFVDAFEHVNVTRQRGLHFKNKLYTCVRADKHSIYSKCEGRGLILVRTTLFVIVATYSQNMYPSICVEAVEKLVNKHLAKCRCMW</sequence>
<protein>
    <recommendedName>
        <fullName evidence="9">Profilin</fullName>
    </recommendedName>
</protein>
<dbReference type="AlphaFoldDB" id="A0A9W7WM33"/>
<evidence type="ECO:0000256" key="2">
    <source>
        <dbReference type="ARBA" id="ARBA00010058"/>
    </source>
</evidence>
<reference evidence="10" key="1">
    <citation type="submission" date="2021-02" db="EMBL/GenBank/DDBJ databases">
        <title>Comparative genomics reveals that relaxation of natural selection precedes convergent phenotypic evolution of cavefish.</title>
        <authorList>
            <person name="Peng Z."/>
        </authorList>
    </citation>
    <scope>NUCLEOTIDE SEQUENCE</scope>
    <source>
        <tissue evidence="10">Muscle</tissue>
    </source>
</reference>
<dbReference type="GO" id="GO:0008289">
    <property type="term" value="F:lipid binding"/>
    <property type="evidence" value="ECO:0007669"/>
    <property type="project" value="UniProtKB-KW"/>
</dbReference>
<evidence type="ECO:0000313" key="10">
    <source>
        <dbReference type="EMBL" id="KAI7804585.1"/>
    </source>
</evidence>
<dbReference type="GO" id="GO:0005938">
    <property type="term" value="C:cell cortex"/>
    <property type="evidence" value="ECO:0007669"/>
    <property type="project" value="TreeGrafter"/>
</dbReference>
<dbReference type="FunFam" id="3.30.450.30:FF:000007">
    <property type="entry name" value="Profilin"/>
    <property type="match status" value="1"/>
</dbReference>
<dbReference type="GO" id="GO:0003785">
    <property type="term" value="F:actin monomer binding"/>
    <property type="evidence" value="ECO:0007669"/>
    <property type="project" value="TreeGrafter"/>
</dbReference>
<keyword evidence="4" id="KW-0963">Cytoplasm</keyword>
<evidence type="ECO:0000256" key="9">
    <source>
        <dbReference type="RuleBase" id="RU003909"/>
    </source>
</evidence>
<dbReference type="Pfam" id="PF00235">
    <property type="entry name" value="Profilin"/>
    <property type="match status" value="1"/>
</dbReference>
<dbReference type="Gene3D" id="3.30.450.30">
    <property type="entry name" value="Dynein light chain 2a, cytoplasmic"/>
    <property type="match status" value="1"/>
</dbReference>
<dbReference type="SUPFAM" id="SSF55770">
    <property type="entry name" value="Profilin (actin-binding protein)"/>
    <property type="match status" value="1"/>
</dbReference>
<dbReference type="GO" id="GO:0007283">
    <property type="term" value="P:spermatogenesis"/>
    <property type="evidence" value="ECO:0007669"/>
    <property type="project" value="UniProtKB-KW"/>
</dbReference>
<evidence type="ECO:0000256" key="8">
    <source>
        <dbReference type="ARBA" id="ARBA00059169"/>
    </source>
</evidence>
<dbReference type="InterPro" id="IPR036140">
    <property type="entry name" value="PFN_sf"/>
</dbReference>
<dbReference type="PANTHER" id="PTHR11604">
    <property type="entry name" value="PROFILIN"/>
    <property type="match status" value="1"/>
</dbReference>
<dbReference type="Proteomes" id="UP001059041">
    <property type="component" value="Linkage Group LG10"/>
</dbReference>
<keyword evidence="6" id="KW-0744">Spermatogenesis</keyword>
<name>A0A9W7WM33_TRIRA</name>
<keyword evidence="5" id="KW-0221">Differentiation</keyword>